<dbReference type="InterPro" id="IPR036388">
    <property type="entry name" value="WH-like_DNA-bd_sf"/>
</dbReference>
<dbReference type="OrthoDB" id="3399802at2"/>
<dbReference type="EMBL" id="BJNY01000015">
    <property type="protein sequence ID" value="GED07086.1"/>
    <property type="molecule type" value="Genomic_DNA"/>
</dbReference>
<protein>
    <submittedName>
        <fullName evidence="3">Transcriptional regulator</fullName>
    </submittedName>
</protein>
<dbReference type="InterPro" id="IPR005471">
    <property type="entry name" value="Tscrpt_reg_IclR_N"/>
</dbReference>
<dbReference type="SUPFAM" id="SSF46785">
    <property type="entry name" value="Winged helix' DNA-binding domain"/>
    <property type="match status" value="1"/>
</dbReference>
<organism evidence="3 4">
    <name type="scientific">Glutamicibacter uratoxydans</name>
    <name type="common">Arthrobacter uratoxydans</name>
    <dbReference type="NCBI Taxonomy" id="43667"/>
    <lineage>
        <taxon>Bacteria</taxon>
        <taxon>Bacillati</taxon>
        <taxon>Actinomycetota</taxon>
        <taxon>Actinomycetes</taxon>
        <taxon>Micrococcales</taxon>
        <taxon>Micrococcaceae</taxon>
        <taxon>Glutamicibacter</taxon>
    </lineage>
</organism>
<gene>
    <name evidence="3" type="ORF">AUR04nite_26180</name>
</gene>
<dbReference type="RefSeq" id="WP_141365811.1">
    <property type="nucleotide sequence ID" value="NZ_BAAAJL010000010.1"/>
</dbReference>
<evidence type="ECO:0000313" key="4">
    <source>
        <dbReference type="Proteomes" id="UP000316612"/>
    </source>
</evidence>
<dbReference type="InterPro" id="IPR036390">
    <property type="entry name" value="WH_DNA-bd_sf"/>
</dbReference>
<sequence>MSSKEPRRQPRRSGAGRVHSPTREKILTLIETHTDGVSLNWVAQHLGLHENTVRAHLEALHADGYLSRSLAAASGRGRPAWIWTPAQSGPSPFAQLASALAGQIAAASADPAAEAIAAGRRWASSLAGANDLSQSTDPVLRSLEELGFSPEANAGGSLTLRSCPLLSAVADHQQIVCNVHLGMVRGLAEAQGADAGGIQLHPFAGENRGCILNMNEPAGKTR</sequence>
<evidence type="ECO:0000313" key="3">
    <source>
        <dbReference type="EMBL" id="GED07086.1"/>
    </source>
</evidence>
<reference evidence="3 4" key="1">
    <citation type="submission" date="2019-06" db="EMBL/GenBank/DDBJ databases">
        <title>Whole genome shotgun sequence of Glutamicibacter uratoxydans NBRC 15515.</title>
        <authorList>
            <person name="Hosoyama A."/>
            <person name="Uohara A."/>
            <person name="Ohji S."/>
            <person name="Ichikawa N."/>
        </authorList>
    </citation>
    <scope>NUCLEOTIDE SEQUENCE [LARGE SCALE GENOMIC DNA]</scope>
    <source>
        <strain evidence="3 4">NBRC 15515</strain>
    </source>
</reference>
<keyword evidence="4" id="KW-1185">Reference proteome</keyword>
<accession>A0A4Y4DQ84</accession>
<evidence type="ECO:0000259" key="2">
    <source>
        <dbReference type="Pfam" id="PF09339"/>
    </source>
</evidence>
<dbReference type="Gene3D" id="1.10.10.10">
    <property type="entry name" value="Winged helix-like DNA-binding domain superfamily/Winged helix DNA-binding domain"/>
    <property type="match status" value="1"/>
</dbReference>
<name>A0A4Y4DQ84_GLUUR</name>
<proteinExistence type="predicted"/>
<dbReference type="AlphaFoldDB" id="A0A4Y4DQ84"/>
<dbReference type="Pfam" id="PF09339">
    <property type="entry name" value="HTH_IclR"/>
    <property type="match status" value="1"/>
</dbReference>
<dbReference type="GO" id="GO:0006355">
    <property type="term" value="P:regulation of DNA-templated transcription"/>
    <property type="evidence" value="ECO:0007669"/>
    <property type="project" value="InterPro"/>
</dbReference>
<feature type="region of interest" description="Disordered" evidence="1">
    <location>
        <begin position="1"/>
        <end position="23"/>
    </location>
</feature>
<dbReference type="Proteomes" id="UP000316612">
    <property type="component" value="Unassembled WGS sequence"/>
</dbReference>
<evidence type="ECO:0000256" key="1">
    <source>
        <dbReference type="SAM" id="MobiDB-lite"/>
    </source>
</evidence>
<comment type="caution">
    <text evidence="3">The sequence shown here is derived from an EMBL/GenBank/DDBJ whole genome shotgun (WGS) entry which is preliminary data.</text>
</comment>
<dbReference type="GO" id="GO:0003677">
    <property type="term" value="F:DNA binding"/>
    <property type="evidence" value="ECO:0007669"/>
    <property type="project" value="InterPro"/>
</dbReference>
<feature type="domain" description="HTH iclR-type" evidence="2">
    <location>
        <begin position="26"/>
        <end position="68"/>
    </location>
</feature>